<dbReference type="InterPro" id="IPR015424">
    <property type="entry name" value="PyrdxlP-dep_Trfase"/>
</dbReference>
<dbReference type="Gene3D" id="3.90.1150.10">
    <property type="entry name" value="Aspartate Aminotransferase, domain 1"/>
    <property type="match status" value="1"/>
</dbReference>
<sequence length="408" mass="44832">MNMKPIRDQFPILAVPENGKRLIYLDNAATSFKPLSVLKAVDDYYRMDNANPHRGVYTLGVRSTDIHENARQTAARFVNAGPEEIIFTQNATEALNLIAYSYGMEFLKAGDEILISVAEHHSNLVPWQRVAKLTGSKLVYLYPGPDGRITEEELDQKINPRTRLIAIAHVSNVLGTEAPVKSIVRRARLCGAAVVLDCAQSVSHMPLDVKDLGVDFAAFSGHKMYAPMGIGVLYGKKELLEKMPPFLSGGDMIASVHEQTASYAEVPRRFEAGTRNVGGEAGLAAAMEYITSIGWETIRNHEHALMDQALKGLNALPYVTIYGSTDSRDRFGVISFNVEGVHPHDTATILDSEGIAVRAGHHCAQPLMEYLGIGSCVRASIAIYNTEEDISVFLNSLKQVRRWMGYGA</sequence>
<comment type="caution">
    <text evidence="10">The sequence shown here is derived from an EMBL/GenBank/DDBJ whole genome shotgun (WGS) entry which is preliminary data.</text>
</comment>
<dbReference type="InterPro" id="IPR020578">
    <property type="entry name" value="Aminotrans_V_PyrdxlP_BS"/>
</dbReference>
<dbReference type="GO" id="GO:0006534">
    <property type="term" value="P:cysteine metabolic process"/>
    <property type="evidence" value="ECO:0007669"/>
    <property type="project" value="UniProtKB-UniRule"/>
</dbReference>
<dbReference type="AlphaFoldDB" id="A0A3E2NCT4"/>
<dbReference type="OrthoDB" id="9804366at2"/>
<reference evidence="10 11" key="1">
    <citation type="submission" date="2018-07" db="EMBL/GenBank/DDBJ databases">
        <title>New species, Clostridium PI-S10-A1B.</title>
        <authorList>
            <person name="Krishna G."/>
            <person name="Summeta K."/>
            <person name="Shikha S."/>
            <person name="Prabhu P.B."/>
            <person name="Suresh K."/>
        </authorList>
    </citation>
    <scope>NUCLEOTIDE SEQUENCE [LARGE SCALE GENOMIC DNA]</scope>
    <source>
        <strain evidence="10 11">PI-S10-A1B</strain>
    </source>
</reference>
<evidence type="ECO:0000256" key="1">
    <source>
        <dbReference type="ARBA" id="ARBA00001933"/>
    </source>
</evidence>
<dbReference type="GO" id="GO:0030170">
    <property type="term" value="F:pyridoxal phosphate binding"/>
    <property type="evidence" value="ECO:0007669"/>
    <property type="project" value="UniProtKB-UniRule"/>
</dbReference>
<evidence type="ECO:0000259" key="9">
    <source>
        <dbReference type="Pfam" id="PF00266"/>
    </source>
</evidence>
<evidence type="ECO:0000256" key="6">
    <source>
        <dbReference type="ARBA" id="ARBA00050776"/>
    </source>
</evidence>
<evidence type="ECO:0000256" key="8">
    <source>
        <dbReference type="RuleBase" id="RU004506"/>
    </source>
</evidence>
<dbReference type="CDD" id="cd06453">
    <property type="entry name" value="SufS_like"/>
    <property type="match status" value="1"/>
</dbReference>
<protein>
    <recommendedName>
        <fullName evidence="3 8">Cysteine desulfurase</fullName>
        <ecNumber evidence="3 8">2.8.1.7</ecNumber>
    </recommendedName>
</protein>
<dbReference type="NCBIfam" id="TIGR01979">
    <property type="entry name" value="sufS"/>
    <property type="match status" value="1"/>
</dbReference>
<evidence type="ECO:0000256" key="4">
    <source>
        <dbReference type="ARBA" id="ARBA00022679"/>
    </source>
</evidence>
<name>A0A3E2NCT4_9FIRM</name>
<dbReference type="InterPro" id="IPR010970">
    <property type="entry name" value="Cys_dSase_SufS"/>
</dbReference>
<evidence type="ECO:0000313" key="11">
    <source>
        <dbReference type="Proteomes" id="UP000260680"/>
    </source>
</evidence>
<evidence type="ECO:0000256" key="7">
    <source>
        <dbReference type="RuleBase" id="RU004504"/>
    </source>
</evidence>
<comment type="similarity">
    <text evidence="2 8">Belongs to the class-V pyridoxal-phosphate-dependent aminotransferase family. Csd subfamily.</text>
</comment>
<feature type="domain" description="Aminotransferase class V" evidence="9">
    <location>
        <begin position="23"/>
        <end position="392"/>
    </location>
</feature>
<gene>
    <name evidence="10" type="ORF">DS742_11355</name>
</gene>
<evidence type="ECO:0000256" key="2">
    <source>
        <dbReference type="ARBA" id="ARBA00010447"/>
    </source>
</evidence>
<dbReference type="EMBL" id="QOHO01000031">
    <property type="protein sequence ID" value="RFZ78700.1"/>
    <property type="molecule type" value="Genomic_DNA"/>
</dbReference>
<dbReference type="Pfam" id="PF00266">
    <property type="entry name" value="Aminotran_5"/>
    <property type="match status" value="1"/>
</dbReference>
<dbReference type="Gene3D" id="3.40.640.10">
    <property type="entry name" value="Type I PLP-dependent aspartate aminotransferase-like (Major domain)"/>
    <property type="match status" value="1"/>
</dbReference>
<dbReference type="GO" id="GO:0031071">
    <property type="term" value="F:cysteine desulfurase activity"/>
    <property type="evidence" value="ECO:0007669"/>
    <property type="project" value="UniProtKB-UniRule"/>
</dbReference>
<comment type="function">
    <text evidence="8">Catalyzes the removal of elemental sulfur and selenium atoms from L-cysteine, L-cystine, L-selenocysteine, and L-selenocystine to produce L-alanine.</text>
</comment>
<evidence type="ECO:0000256" key="3">
    <source>
        <dbReference type="ARBA" id="ARBA00012239"/>
    </source>
</evidence>
<keyword evidence="5 8" id="KW-0663">Pyridoxal phosphate</keyword>
<dbReference type="SUPFAM" id="SSF53383">
    <property type="entry name" value="PLP-dependent transferases"/>
    <property type="match status" value="1"/>
</dbReference>
<dbReference type="Proteomes" id="UP000260680">
    <property type="component" value="Unassembled WGS sequence"/>
</dbReference>
<comment type="cofactor">
    <cofactor evidence="1 7">
        <name>pyridoxal 5'-phosphate</name>
        <dbReference type="ChEBI" id="CHEBI:597326"/>
    </cofactor>
</comment>
<dbReference type="EC" id="2.8.1.7" evidence="3 8"/>
<dbReference type="InterPro" id="IPR000192">
    <property type="entry name" value="Aminotrans_V_dom"/>
</dbReference>
<accession>A0A3E2NCT4</accession>
<organism evidence="10 11">
    <name type="scientific">Lacrimispora amygdalina</name>
    <dbReference type="NCBI Taxonomy" id="253257"/>
    <lineage>
        <taxon>Bacteria</taxon>
        <taxon>Bacillati</taxon>
        <taxon>Bacillota</taxon>
        <taxon>Clostridia</taxon>
        <taxon>Lachnospirales</taxon>
        <taxon>Lachnospiraceae</taxon>
        <taxon>Lacrimispora</taxon>
    </lineage>
</organism>
<comment type="catalytic activity">
    <reaction evidence="6 8">
        <text>(sulfur carrier)-H + L-cysteine = (sulfur carrier)-SH + L-alanine</text>
        <dbReference type="Rhea" id="RHEA:43892"/>
        <dbReference type="Rhea" id="RHEA-COMP:14737"/>
        <dbReference type="Rhea" id="RHEA-COMP:14739"/>
        <dbReference type="ChEBI" id="CHEBI:29917"/>
        <dbReference type="ChEBI" id="CHEBI:35235"/>
        <dbReference type="ChEBI" id="CHEBI:57972"/>
        <dbReference type="ChEBI" id="CHEBI:64428"/>
        <dbReference type="EC" id="2.8.1.7"/>
    </reaction>
</comment>
<dbReference type="InterPro" id="IPR015422">
    <property type="entry name" value="PyrdxlP-dep_Trfase_small"/>
</dbReference>
<keyword evidence="4 8" id="KW-0808">Transferase</keyword>
<dbReference type="PIRSF" id="PIRSF005572">
    <property type="entry name" value="NifS"/>
    <property type="match status" value="1"/>
</dbReference>
<evidence type="ECO:0000256" key="5">
    <source>
        <dbReference type="ARBA" id="ARBA00022898"/>
    </source>
</evidence>
<dbReference type="PROSITE" id="PS00595">
    <property type="entry name" value="AA_TRANSFER_CLASS_5"/>
    <property type="match status" value="1"/>
</dbReference>
<dbReference type="InterPro" id="IPR016454">
    <property type="entry name" value="Cysteine_dSase"/>
</dbReference>
<dbReference type="PANTHER" id="PTHR43586">
    <property type="entry name" value="CYSTEINE DESULFURASE"/>
    <property type="match status" value="1"/>
</dbReference>
<dbReference type="InterPro" id="IPR015421">
    <property type="entry name" value="PyrdxlP-dep_Trfase_major"/>
</dbReference>
<evidence type="ECO:0000313" key="10">
    <source>
        <dbReference type="EMBL" id="RFZ78700.1"/>
    </source>
</evidence>
<dbReference type="PANTHER" id="PTHR43586:SF8">
    <property type="entry name" value="CYSTEINE DESULFURASE 1, CHLOROPLASTIC"/>
    <property type="match status" value="1"/>
</dbReference>
<proteinExistence type="inferred from homology"/>
<dbReference type="RefSeq" id="WP_117417129.1">
    <property type="nucleotide sequence ID" value="NZ_BRPJ01000025.1"/>
</dbReference>